<gene>
    <name evidence="2" type="ORF">GCM10009021_18600</name>
</gene>
<evidence type="ECO:0000256" key="1">
    <source>
        <dbReference type="SAM" id="MobiDB-lite"/>
    </source>
</evidence>
<proteinExistence type="predicted"/>
<dbReference type="Proteomes" id="UP000608850">
    <property type="component" value="Unassembled WGS sequence"/>
</dbReference>
<evidence type="ECO:0000313" key="3">
    <source>
        <dbReference type="Proteomes" id="UP000608850"/>
    </source>
</evidence>
<name>A0A830GC45_9EURY</name>
<organism evidence="2 3">
    <name type="scientific">Halarchaeum nitratireducens</name>
    <dbReference type="NCBI Taxonomy" id="489913"/>
    <lineage>
        <taxon>Archaea</taxon>
        <taxon>Methanobacteriati</taxon>
        <taxon>Methanobacteriota</taxon>
        <taxon>Stenosarchaea group</taxon>
        <taxon>Halobacteria</taxon>
        <taxon>Halobacteriales</taxon>
        <taxon>Halobacteriaceae</taxon>
    </lineage>
</organism>
<keyword evidence="3" id="KW-1185">Reference proteome</keyword>
<evidence type="ECO:0000313" key="2">
    <source>
        <dbReference type="EMBL" id="GGN17955.1"/>
    </source>
</evidence>
<dbReference type="EMBL" id="BMOQ01000005">
    <property type="protein sequence ID" value="GGN17955.1"/>
    <property type="molecule type" value="Genomic_DNA"/>
</dbReference>
<feature type="region of interest" description="Disordered" evidence="1">
    <location>
        <begin position="1"/>
        <end position="26"/>
    </location>
</feature>
<feature type="compositionally biased region" description="Basic and acidic residues" evidence="1">
    <location>
        <begin position="1"/>
        <end position="25"/>
    </location>
</feature>
<reference evidence="2 3" key="1">
    <citation type="journal article" date="2019" name="Int. J. Syst. Evol. Microbiol.">
        <title>The Global Catalogue of Microorganisms (GCM) 10K type strain sequencing project: providing services to taxonomists for standard genome sequencing and annotation.</title>
        <authorList>
            <consortium name="The Broad Institute Genomics Platform"/>
            <consortium name="The Broad Institute Genome Sequencing Center for Infectious Disease"/>
            <person name="Wu L."/>
            <person name="Ma J."/>
        </authorList>
    </citation>
    <scope>NUCLEOTIDE SEQUENCE [LARGE SCALE GENOMIC DNA]</scope>
    <source>
        <strain evidence="2 3">JCM 16331</strain>
    </source>
</reference>
<comment type="caution">
    <text evidence="2">The sequence shown here is derived from an EMBL/GenBank/DDBJ whole genome shotgun (WGS) entry which is preliminary data.</text>
</comment>
<dbReference type="AlphaFoldDB" id="A0A830GC45"/>
<accession>A0A830GC45</accession>
<protein>
    <submittedName>
        <fullName evidence="2">Uncharacterized protein</fullName>
    </submittedName>
</protein>
<sequence length="59" mass="6213">MSETDTVRPKPHDRPEALPTEKDPDTPCAVCEVRAAAGVLPDGRSACRVCASFEGGADE</sequence>